<sequence>MARVFARDSWHLRAPAPTACSLAPVGDRQFTELCCCRHCGVYSESSPEIGVSACSRWSLADLFYCPDILVSCLLLFAESCTRAQQNSLLGQA</sequence>
<dbReference type="AlphaFoldDB" id="A0AAW1TAJ9"/>
<comment type="caution">
    <text evidence="1">The sequence shown here is derived from an EMBL/GenBank/DDBJ whole genome shotgun (WGS) entry which is preliminary data.</text>
</comment>
<evidence type="ECO:0000313" key="2">
    <source>
        <dbReference type="Proteomes" id="UP001485043"/>
    </source>
</evidence>
<dbReference type="Proteomes" id="UP001485043">
    <property type="component" value="Unassembled WGS sequence"/>
</dbReference>
<protein>
    <submittedName>
        <fullName evidence="1">Uncharacterized protein</fullName>
    </submittedName>
</protein>
<evidence type="ECO:0000313" key="1">
    <source>
        <dbReference type="EMBL" id="KAK9865986.1"/>
    </source>
</evidence>
<name>A0AAW1TAJ9_9CHLO</name>
<accession>A0AAW1TAJ9</accession>
<keyword evidence="2" id="KW-1185">Reference proteome</keyword>
<gene>
    <name evidence="1" type="ORF">WJX84_001226</name>
</gene>
<dbReference type="EMBL" id="JALJOV010000199">
    <property type="protein sequence ID" value="KAK9865986.1"/>
    <property type="molecule type" value="Genomic_DNA"/>
</dbReference>
<proteinExistence type="predicted"/>
<reference evidence="1 2" key="1">
    <citation type="journal article" date="2024" name="Nat. Commun.">
        <title>Phylogenomics reveals the evolutionary origins of lichenization in chlorophyte algae.</title>
        <authorList>
            <person name="Puginier C."/>
            <person name="Libourel C."/>
            <person name="Otte J."/>
            <person name="Skaloud P."/>
            <person name="Haon M."/>
            <person name="Grisel S."/>
            <person name="Petersen M."/>
            <person name="Berrin J.G."/>
            <person name="Delaux P.M."/>
            <person name="Dal Grande F."/>
            <person name="Keller J."/>
        </authorList>
    </citation>
    <scope>NUCLEOTIDE SEQUENCE [LARGE SCALE GENOMIC DNA]</scope>
    <source>
        <strain evidence="1 2">SAG 2523</strain>
    </source>
</reference>
<organism evidence="1 2">
    <name type="scientific">Apatococcus fuscideae</name>
    <dbReference type="NCBI Taxonomy" id="2026836"/>
    <lineage>
        <taxon>Eukaryota</taxon>
        <taxon>Viridiplantae</taxon>
        <taxon>Chlorophyta</taxon>
        <taxon>core chlorophytes</taxon>
        <taxon>Trebouxiophyceae</taxon>
        <taxon>Chlorellales</taxon>
        <taxon>Chlorellaceae</taxon>
        <taxon>Apatococcus</taxon>
    </lineage>
</organism>